<dbReference type="Proteomes" id="UP000694380">
    <property type="component" value="Unplaced"/>
</dbReference>
<feature type="transmembrane region" description="Helical" evidence="2">
    <location>
        <begin position="6"/>
        <end position="24"/>
    </location>
</feature>
<dbReference type="AlphaFoldDB" id="A0A8C3FSZ1"/>
<keyword evidence="2" id="KW-0812">Transmembrane</keyword>
<keyword evidence="2" id="KW-1133">Transmembrane helix</keyword>
<dbReference type="OMA" id="PADCKGH"/>
<accession>A0A8C3FSZ1</accession>
<evidence type="ECO:0000256" key="2">
    <source>
        <dbReference type="SAM" id="Phobius"/>
    </source>
</evidence>
<organism evidence="3 4">
    <name type="scientific">Chrysemys picta bellii</name>
    <name type="common">Western painted turtle</name>
    <name type="synonym">Emys bellii</name>
    <dbReference type="NCBI Taxonomy" id="8478"/>
    <lineage>
        <taxon>Eukaryota</taxon>
        <taxon>Metazoa</taxon>
        <taxon>Chordata</taxon>
        <taxon>Craniata</taxon>
        <taxon>Vertebrata</taxon>
        <taxon>Euteleostomi</taxon>
        <taxon>Archelosauria</taxon>
        <taxon>Testudinata</taxon>
        <taxon>Testudines</taxon>
        <taxon>Cryptodira</taxon>
        <taxon>Durocryptodira</taxon>
        <taxon>Testudinoidea</taxon>
        <taxon>Emydidae</taxon>
        <taxon>Chrysemys</taxon>
    </lineage>
</organism>
<keyword evidence="4" id="KW-1185">Reference proteome</keyword>
<reference evidence="3" key="1">
    <citation type="submission" date="2025-08" db="UniProtKB">
        <authorList>
            <consortium name="Ensembl"/>
        </authorList>
    </citation>
    <scope>IDENTIFICATION</scope>
</reference>
<feature type="region of interest" description="Disordered" evidence="1">
    <location>
        <begin position="60"/>
        <end position="86"/>
    </location>
</feature>
<evidence type="ECO:0000313" key="4">
    <source>
        <dbReference type="Proteomes" id="UP000694380"/>
    </source>
</evidence>
<name>A0A8C3FSZ1_CHRPI</name>
<proteinExistence type="predicted"/>
<evidence type="ECO:0000256" key="1">
    <source>
        <dbReference type="SAM" id="MobiDB-lite"/>
    </source>
</evidence>
<sequence length="86" mass="9323">MDLLGAVTLVLVICLSYLLLLSTWRQMQGRGAMPPGPTPLPLLGNLLQVELRDMRKSLMKVGGPVPGSPADMCRGGQKSKQDVRNH</sequence>
<dbReference type="Ensembl" id="ENSCPBT00000015402.1">
    <property type="protein sequence ID" value="ENSCPBP00000012953.1"/>
    <property type="gene ID" value="ENSCPBG00000009735.1"/>
</dbReference>
<dbReference type="GeneTree" id="ENSGT00960000189554"/>
<keyword evidence="2" id="KW-0472">Membrane</keyword>
<reference evidence="3" key="2">
    <citation type="submission" date="2025-09" db="UniProtKB">
        <authorList>
            <consortium name="Ensembl"/>
        </authorList>
    </citation>
    <scope>IDENTIFICATION</scope>
</reference>
<protein>
    <submittedName>
        <fullName evidence="3">Uncharacterized protein</fullName>
    </submittedName>
</protein>
<evidence type="ECO:0000313" key="3">
    <source>
        <dbReference type="Ensembl" id="ENSCPBP00000012953.1"/>
    </source>
</evidence>